<organism evidence="1 2">
    <name type="scientific">Bacteroides uniformis</name>
    <dbReference type="NCBI Taxonomy" id="820"/>
    <lineage>
        <taxon>Bacteria</taxon>
        <taxon>Pseudomonadati</taxon>
        <taxon>Bacteroidota</taxon>
        <taxon>Bacteroidia</taxon>
        <taxon>Bacteroidales</taxon>
        <taxon>Bacteroidaceae</taxon>
        <taxon>Bacteroides</taxon>
    </lineage>
</organism>
<name>A0A4Y1VID9_BACUN</name>
<dbReference type="RefSeq" id="WP_167498119.1">
    <property type="nucleotide sequence ID" value="NZ_AP019724.1"/>
</dbReference>
<dbReference type="KEGG" id="bun:Bun01g_22570"/>
<dbReference type="Proteomes" id="UP000320533">
    <property type="component" value="Chromosome"/>
</dbReference>
<evidence type="ECO:0000313" key="2">
    <source>
        <dbReference type="Proteomes" id="UP000320533"/>
    </source>
</evidence>
<accession>A0A4Y1VID9</accession>
<dbReference type="AlphaFoldDB" id="A0A4Y1VID9"/>
<evidence type="ECO:0000313" key="1">
    <source>
        <dbReference type="EMBL" id="BBK87887.1"/>
    </source>
</evidence>
<evidence type="ECO:0008006" key="3">
    <source>
        <dbReference type="Google" id="ProtNLM"/>
    </source>
</evidence>
<gene>
    <name evidence="1" type="ORF">Bun01g_22570</name>
</gene>
<proteinExistence type="predicted"/>
<sequence>MMEKDERKELEQEYENLKLLAAFHDSYGIPENEREREELINDILDRMNEIRKKLENE</sequence>
<dbReference type="EMBL" id="AP019724">
    <property type="protein sequence ID" value="BBK87887.1"/>
    <property type="molecule type" value="Genomic_DNA"/>
</dbReference>
<protein>
    <recommendedName>
        <fullName evidence="3">Diguanylate cyclase</fullName>
    </recommendedName>
</protein>
<reference evidence="1 2" key="1">
    <citation type="submission" date="2019-06" db="EMBL/GenBank/DDBJ databases">
        <title>Complete genome sequence of Bacteroides uniformis NBRC 113350.</title>
        <authorList>
            <person name="Miura T."/>
            <person name="Furukawa M."/>
            <person name="Shimamura M."/>
            <person name="Ohyama Y."/>
            <person name="Yamazoe A."/>
            <person name="Kawasaki H."/>
        </authorList>
    </citation>
    <scope>NUCLEOTIDE SEQUENCE [LARGE SCALE GENOMIC DNA]</scope>
    <source>
        <strain evidence="1 2">NBRC 113350</strain>
    </source>
</reference>